<organism evidence="3 4">
    <name type="scientific">Mycolicibacterium septicum DSM 44393</name>
    <dbReference type="NCBI Taxonomy" id="1341646"/>
    <lineage>
        <taxon>Bacteria</taxon>
        <taxon>Bacillati</taxon>
        <taxon>Actinomycetota</taxon>
        <taxon>Actinomycetes</taxon>
        <taxon>Mycobacteriales</taxon>
        <taxon>Mycobacteriaceae</taxon>
        <taxon>Mycolicibacterium</taxon>
    </lineage>
</organism>
<keyword evidence="2" id="KW-1133">Transmembrane helix</keyword>
<feature type="transmembrane region" description="Helical" evidence="2">
    <location>
        <begin position="31"/>
        <end position="51"/>
    </location>
</feature>
<sequence length="172" mass="18641">MSSLRRDIPAIATPINLLLVLWMAVGRGLFVPLGWMMVFVILCSPVLVLSLVATTRMMRRLPGPELTSGQAWAQIVVWSAMFGFGFFGADGGDSGTTPSILMKLLGERPWAETVSLLLWWGCVFVGPAAWFVLLSKLTKGLAVASQPQRPYPQPGYPGYPAPGPINGDIRPD</sequence>
<dbReference type="EMBL" id="JAAXPJ010000017">
    <property type="protein sequence ID" value="NKZ15330.1"/>
    <property type="molecule type" value="Genomic_DNA"/>
</dbReference>
<name>A0A7X6MV06_9MYCO</name>
<dbReference type="Proteomes" id="UP000518188">
    <property type="component" value="Unassembled WGS sequence"/>
</dbReference>
<evidence type="ECO:0000256" key="1">
    <source>
        <dbReference type="SAM" id="MobiDB-lite"/>
    </source>
</evidence>
<feature type="compositionally biased region" description="Pro residues" evidence="1">
    <location>
        <begin position="149"/>
        <end position="163"/>
    </location>
</feature>
<dbReference type="RefSeq" id="WP_044519943.1">
    <property type="nucleotide sequence ID" value="NZ_HG322952.1"/>
</dbReference>
<feature type="transmembrane region" description="Helical" evidence="2">
    <location>
        <begin position="71"/>
        <end position="89"/>
    </location>
</feature>
<accession>A0A7X6MV06</accession>
<proteinExistence type="predicted"/>
<feature type="region of interest" description="Disordered" evidence="1">
    <location>
        <begin position="146"/>
        <end position="172"/>
    </location>
</feature>
<gene>
    <name evidence="3" type="ORF">HGA11_30600</name>
</gene>
<evidence type="ECO:0000256" key="2">
    <source>
        <dbReference type="SAM" id="Phobius"/>
    </source>
</evidence>
<feature type="transmembrane region" description="Helical" evidence="2">
    <location>
        <begin position="7"/>
        <end position="25"/>
    </location>
</feature>
<dbReference type="AlphaFoldDB" id="A0A7X6MV06"/>
<protein>
    <submittedName>
        <fullName evidence="3">Uncharacterized protein</fullName>
    </submittedName>
</protein>
<keyword evidence="2" id="KW-0472">Membrane</keyword>
<evidence type="ECO:0000313" key="4">
    <source>
        <dbReference type="Proteomes" id="UP000518188"/>
    </source>
</evidence>
<comment type="caution">
    <text evidence="3">The sequence shown here is derived from an EMBL/GenBank/DDBJ whole genome shotgun (WGS) entry which is preliminary data.</text>
</comment>
<keyword evidence="2" id="KW-0812">Transmembrane</keyword>
<feature type="transmembrane region" description="Helical" evidence="2">
    <location>
        <begin position="109"/>
        <end position="133"/>
    </location>
</feature>
<reference evidence="3 4" key="1">
    <citation type="submission" date="2020-04" db="EMBL/GenBank/DDBJ databases">
        <title>MicrobeNet Type strains.</title>
        <authorList>
            <person name="Nicholson A.C."/>
        </authorList>
    </citation>
    <scope>NUCLEOTIDE SEQUENCE [LARGE SCALE GENOMIC DNA]</scope>
    <source>
        <strain evidence="3 4">ATCC 700731</strain>
    </source>
</reference>
<evidence type="ECO:0000313" key="3">
    <source>
        <dbReference type="EMBL" id="NKZ15330.1"/>
    </source>
</evidence>